<dbReference type="SUPFAM" id="SSF53335">
    <property type="entry name" value="S-adenosyl-L-methionine-dependent methyltransferases"/>
    <property type="match status" value="1"/>
</dbReference>
<organism evidence="4 5">
    <name type="scientific">Sulfoacidibacillus thermotolerans</name>
    <name type="common">Acidibacillus sulfuroxidans</name>
    <dbReference type="NCBI Taxonomy" id="1765684"/>
    <lineage>
        <taxon>Bacteria</taxon>
        <taxon>Bacillati</taxon>
        <taxon>Bacillota</taxon>
        <taxon>Bacilli</taxon>
        <taxon>Bacillales</taxon>
        <taxon>Alicyclobacillaceae</taxon>
        <taxon>Sulfoacidibacillus</taxon>
    </lineage>
</organism>
<reference evidence="4 5" key="1">
    <citation type="submission" date="2016-11" db="EMBL/GenBank/DDBJ databases">
        <title>Comparative genomics of Acidibacillus ferroxidans species.</title>
        <authorList>
            <person name="Oliveira G."/>
            <person name="Nunes G."/>
            <person name="Oliveira R."/>
            <person name="Araujo F."/>
            <person name="Salim A."/>
            <person name="Scholte L."/>
            <person name="Morais D."/>
            <person name="Nancucheo I."/>
            <person name="Johnson D.B."/>
            <person name="Grail B."/>
            <person name="Bittencourt J."/>
            <person name="Valadares R."/>
        </authorList>
    </citation>
    <scope>NUCLEOTIDE SEQUENCE [LARGE SCALE GENOMIC DNA]</scope>
    <source>
        <strain evidence="4 5">Y002</strain>
    </source>
</reference>
<dbReference type="PANTHER" id="PTHR47816">
    <property type="entry name" value="RIBOSOMAL RNA SMALL SUBUNIT METHYLTRANSFERASE C"/>
    <property type="match status" value="1"/>
</dbReference>
<gene>
    <name evidence="4" type="ORF">BM613_00465</name>
</gene>
<comment type="caution">
    <text evidence="4">The sequence shown here is derived from an EMBL/GenBank/DDBJ whole genome shotgun (WGS) entry which is preliminary data.</text>
</comment>
<dbReference type="Proteomes" id="UP000245380">
    <property type="component" value="Unassembled WGS sequence"/>
</dbReference>
<keyword evidence="1" id="KW-0489">Methyltransferase</keyword>
<evidence type="ECO:0000256" key="1">
    <source>
        <dbReference type="ARBA" id="ARBA00022603"/>
    </source>
</evidence>
<dbReference type="Gene3D" id="3.40.50.150">
    <property type="entry name" value="Vaccinia Virus protein VP39"/>
    <property type="match status" value="1"/>
</dbReference>
<dbReference type="OrthoDB" id="9764961at2"/>
<protein>
    <recommendedName>
        <fullName evidence="3">Methyltransferase small domain-containing protein</fullName>
    </recommendedName>
</protein>
<dbReference type="AlphaFoldDB" id="A0A2U3DBE5"/>
<dbReference type="InterPro" id="IPR046977">
    <property type="entry name" value="RsmC/RlmG"/>
</dbReference>
<evidence type="ECO:0000256" key="2">
    <source>
        <dbReference type="ARBA" id="ARBA00022679"/>
    </source>
</evidence>
<accession>A0A2U3DBE5</accession>
<dbReference type="InterPro" id="IPR007848">
    <property type="entry name" value="Small_mtfrase_dom"/>
</dbReference>
<dbReference type="GO" id="GO:0008757">
    <property type="term" value="F:S-adenosylmethionine-dependent methyltransferase activity"/>
    <property type="evidence" value="ECO:0007669"/>
    <property type="project" value="InterPro"/>
</dbReference>
<evidence type="ECO:0000313" key="5">
    <source>
        <dbReference type="Proteomes" id="UP000245380"/>
    </source>
</evidence>
<feature type="domain" description="Methyltransferase small" evidence="3">
    <location>
        <begin position="29"/>
        <end position="195"/>
    </location>
</feature>
<keyword evidence="2" id="KW-0808">Transferase</keyword>
<proteinExistence type="predicted"/>
<dbReference type="EMBL" id="MPDK01000002">
    <property type="protein sequence ID" value="PWI58609.1"/>
    <property type="molecule type" value="Genomic_DNA"/>
</dbReference>
<keyword evidence="5" id="KW-1185">Reference proteome</keyword>
<dbReference type="RefSeq" id="WP_109429201.1">
    <property type="nucleotide sequence ID" value="NZ_MPDK01000002.1"/>
</dbReference>
<name>A0A2U3DBE5_SULT2</name>
<dbReference type="Pfam" id="PF05175">
    <property type="entry name" value="MTS"/>
    <property type="match status" value="1"/>
</dbReference>
<evidence type="ECO:0000313" key="4">
    <source>
        <dbReference type="EMBL" id="PWI58609.1"/>
    </source>
</evidence>
<dbReference type="GO" id="GO:0032259">
    <property type="term" value="P:methylation"/>
    <property type="evidence" value="ECO:0007669"/>
    <property type="project" value="UniProtKB-KW"/>
</dbReference>
<dbReference type="PANTHER" id="PTHR47816:SF4">
    <property type="entry name" value="RIBOSOMAL RNA SMALL SUBUNIT METHYLTRANSFERASE C"/>
    <property type="match status" value="1"/>
</dbReference>
<dbReference type="InterPro" id="IPR029063">
    <property type="entry name" value="SAM-dependent_MTases_sf"/>
</dbReference>
<evidence type="ECO:0000259" key="3">
    <source>
        <dbReference type="Pfam" id="PF05175"/>
    </source>
</evidence>
<dbReference type="CDD" id="cd02440">
    <property type="entry name" value="AdoMet_MTases"/>
    <property type="match status" value="1"/>
</dbReference>
<sequence length="199" mass="21709">MPDHYYSARPSSASDRRKITAVLRGRDFVFITDKGVFSRAGVDFGSALLANAAHVDVGDSILDLGCGYGPVGIALAATVPDVTVWAVDVNERAVELCNINAEVARVSVHALVSDGVAALPKDIQFDCVVFNPPIRAGKSVVWRLYEQAFAVLRNGGRLFVVIQKKQGAESSETFLRSLFSEVRTIQREAGYRVYECKKE</sequence>